<dbReference type="Pfam" id="PF20341">
    <property type="entry name" value="DUF6636"/>
    <property type="match status" value="1"/>
</dbReference>
<feature type="chain" id="PRO_5022992323" evidence="1">
    <location>
        <begin position="26"/>
        <end position="142"/>
    </location>
</feature>
<protein>
    <submittedName>
        <fullName evidence="2">Uncharacterized protein</fullName>
    </submittedName>
</protein>
<evidence type="ECO:0000313" key="3">
    <source>
        <dbReference type="Proteomes" id="UP000321805"/>
    </source>
</evidence>
<evidence type="ECO:0000256" key="1">
    <source>
        <dbReference type="SAM" id="SignalP"/>
    </source>
</evidence>
<keyword evidence="1" id="KW-0732">Signal</keyword>
<name>A0A5B8U4Z2_9ACTN</name>
<proteinExistence type="predicted"/>
<dbReference type="KEGG" id="bsol:FSW04_11820"/>
<reference evidence="2 3" key="1">
    <citation type="journal article" date="2018" name="J. Microbiol.">
        <title>Baekduia soli gen. nov., sp. nov., a novel bacterium isolated from the soil of Baekdu Mountain and proposal of a novel family name, Baekduiaceae fam. nov.</title>
        <authorList>
            <person name="An D.S."/>
            <person name="Siddiqi M.Z."/>
            <person name="Kim K.H."/>
            <person name="Yu H.S."/>
            <person name="Im W.T."/>
        </authorList>
    </citation>
    <scope>NUCLEOTIDE SEQUENCE [LARGE SCALE GENOMIC DNA]</scope>
    <source>
        <strain evidence="2 3">BR7-21</strain>
    </source>
</reference>
<dbReference type="RefSeq" id="WP_146919446.1">
    <property type="nucleotide sequence ID" value="NZ_CP042430.1"/>
</dbReference>
<feature type="signal peptide" evidence="1">
    <location>
        <begin position="1"/>
        <end position="25"/>
    </location>
</feature>
<evidence type="ECO:0000313" key="2">
    <source>
        <dbReference type="EMBL" id="QEC48186.1"/>
    </source>
</evidence>
<sequence length="142" mass="15050">MTARTRRLAACVLAGLAVVVPAASAKDSFVAFRTPSGSIGCIYSLVGGVRALRCDVRGVVDPPARPKSCDLDYGSAFLLGTTGRARRLCAGDTALDPKANVLAYGHQRRLGPFTCTSRRTGLRCATHAGHGFELSRQAQRLF</sequence>
<organism evidence="2 3">
    <name type="scientific">Baekduia soli</name>
    <dbReference type="NCBI Taxonomy" id="496014"/>
    <lineage>
        <taxon>Bacteria</taxon>
        <taxon>Bacillati</taxon>
        <taxon>Actinomycetota</taxon>
        <taxon>Thermoleophilia</taxon>
        <taxon>Solirubrobacterales</taxon>
        <taxon>Baekduiaceae</taxon>
        <taxon>Baekduia</taxon>
    </lineage>
</organism>
<dbReference type="InterPro" id="IPR046576">
    <property type="entry name" value="DUF6636"/>
</dbReference>
<dbReference type="AlphaFoldDB" id="A0A5B8U4Z2"/>
<dbReference type="OrthoDB" id="495539at2"/>
<dbReference type="EMBL" id="CP042430">
    <property type="protein sequence ID" value="QEC48186.1"/>
    <property type="molecule type" value="Genomic_DNA"/>
</dbReference>
<gene>
    <name evidence="2" type="ORF">FSW04_11820</name>
</gene>
<keyword evidence="3" id="KW-1185">Reference proteome</keyword>
<accession>A0A5B8U4Z2</accession>
<dbReference type="Proteomes" id="UP000321805">
    <property type="component" value="Chromosome"/>
</dbReference>